<evidence type="ECO:0000256" key="1">
    <source>
        <dbReference type="SAM" id="MobiDB-lite"/>
    </source>
</evidence>
<sequence length="178" mass="19738">MSIFDALAGHGLAAFSPFLPIMSYLRLRPGGPSISCGRNNISLRMKNYTLAAREDDCHGCGLSVIVDLHSQIRPVTRPYNLSELAQRQEFMDLEAQILELLLHLRTLKAGQCRSSDGTPTNMAQLKAEISNVQMEIKQDLAALGGEGDEIAALRRRMNEHFTSHRPRGCKDPGHDRAQ</sequence>
<evidence type="ECO:0000313" key="3">
    <source>
        <dbReference type="Proteomes" id="UP000579153"/>
    </source>
</evidence>
<organism evidence="2 3">
    <name type="scientific">Nonomuraea jabiensis</name>
    <dbReference type="NCBI Taxonomy" id="882448"/>
    <lineage>
        <taxon>Bacteria</taxon>
        <taxon>Bacillati</taxon>
        <taxon>Actinomycetota</taxon>
        <taxon>Actinomycetes</taxon>
        <taxon>Streptosporangiales</taxon>
        <taxon>Streptosporangiaceae</taxon>
        <taxon>Nonomuraea</taxon>
    </lineage>
</organism>
<dbReference type="AlphaFoldDB" id="A0A7W9G3A8"/>
<reference evidence="2 3" key="1">
    <citation type="submission" date="2020-08" db="EMBL/GenBank/DDBJ databases">
        <title>Sequencing the genomes of 1000 actinobacteria strains.</title>
        <authorList>
            <person name="Klenk H.-P."/>
        </authorList>
    </citation>
    <scope>NUCLEOTIDE SEQUENCE [LARGE SCALE GENOMIC DNA]</scope>
    <source>
        <strain evidence="2 3">DSM 45507</strain>
    </source>
</reference>
<evidence type="ECO:0000313" key="2">
    <source>
        <dbReference type="EMBL" id="MBB5776371.1"/>
    </source>
</evidence>
<dbReference type="EMBL" id="JACHMB010000001">
    <property type="protein sequence ID" value="MBB5776371.1"/>
    <property type="molecule type" value="Genomic_DNA"/>
</dbReference>
<keyword evidence="3" id="KW-1185">Reference proteome</keyword>
<name>A0A7W9G3A8_9ACTN</name>
<dbReference type="Proteomes" id="UP000579153">
    <property type="component" value="Unassembled WGS sequence"/>
</dbReference>
<comment type="caution">
    <text evidence="2">The sequence shown here is derived from an EMBL/GenBank/DDBJ whole genome shotgun (WGS) entry which is preliminary data.</text>
</comment>
<protein>
    <submittedName>
        <fullName evidence="2">NAD-dependent dihydropyrimidine dehydrogenase PreA subunit</fullName>
    </submittedName>
</protein>
<feature type="region of interest" description="Disordered" evidence="1">
    <location>
        <begin position="159"/>
        <end position="178"/>
    </location>
</feature>
<dbReference type="RefSeq" id="WP_185069908.1">
    <property type="nucleotide sequence ID" value="NZ_JACHMB010000001.1"/>
</dbReference>
<proteinExistence type="predicted"/>
<accession>A0A7W9G3A8</accession>
<gene>
    <name evidence="2" type="ORF">HD596_003127</name>
</gene>